<evidence type="ECO:0000313" key="3">
    <source>
        <dbReference type="Proteomes" id="UP001271789"/>
    </source>
</evidence>
<accession>A0AAE4MIR0</accession>
<protein>
    <recommendedName>
        <fullName evidence="1">Prenylated flavin chaperone LpdD-like domain-containing protein</fullName>
    </recommendedName>
</protein>
<evidence type="ECO:0000259" key="1">
    <source>
        <dbReference type="Pfam" id="PF21758"/>
    </source>
</evidence>
<dbReference type="Pfam" id="PF21758">
    <property type="entry name" value="PAC_bac"/>
    <property type="match status" value="1"/>
</dbReference>
<evidence type="ECO:0000313" key="2">
    <source>
        <dbReference type="EMBL" id="MDV0446357.1"/>
    </source>
</evidence>
<dbReference type="Proteomes" id="UP001271789">
    <property type="component" value="Unassembled WGS sequence"/>
</dbReference>
<sequence length="129" mass="14314">MKIIKTIGRITLVLEKRYVGDDTLILLTGGEEHIGAVALGYYDDETNIANSSVISAPGHREEQIALDGARVISKETKKTTLFAAGIHLKNITLEEISDIEKTCTSMVNEYIKCIRDEIKLNSMNSKHTH</sequence>
<dbReference type="RefSeq" id="WP_338098741.1">
    <property type="nucleotide sequence ID" value="NZ_JAWDKD010000003.1"/>
</dbReference>
<comment type="caution">
    <text evidence="2">The sequence shown here is derived from an EMBL/GenBank/DDBJ whole genome shotgun (WGS) entry which is preliminary data.</text>
</comment>
<proteinExistence type="predicted"/>
<gene>
    <name evidence="2" type="ORF">MsAg5_01890</name>
</gene>
<reference evidence="2" key="1">
    <citation type="submission" date="2023-06" db="EMBL/GenBank/DDBJ databases">
        <title>Genome sequence of Methanosarcinaceae archaeon Ag5.</title>
        <authorList>
            <person name="Protasov E."/>
            <person name="Platt K."/>
            <person name="Poehlein A."/>
            <person name="Daniel R."/>
            <person name="Brune A."/>
        </authorList>
    </citation>
    <scope>NUCLEOTIDE SEQUENCE</scope>
    <source>
        <strain evidence="2">Ag5</strain>
    </source>
</reference>
<feature type="domain" description="Prenylated flavin chaperone LpdD-like" evidence="1">
    <location>
        <begin position="8"/>
        <end position="114"/>
    </location>
</feature>
<keyword evidence="3" id="KW-1185">Reference proteome</keyword>
<name>A0AAE4MIR0_9EURY</name>
<dbReference type="EMBL" id="JAWDKD010000003">
    <property type="protein sequence ID" value="MDV0446357.1"/>
    <property type="molecule type" value="Genomic_DNA"/>
</dbReference>
<dbReference type="AlphaFoldDB" id="A0AAE4MIR0"/>
<dbReference type="InterPro" id="IPR048844">
    <property type="entry name" value="LpdD_chaperone-like"/>
</dbReference>
<organism evidence="2 3">
    <name type="scientific">Methanolapillus africanus</name>
    <dbReference type="NCBI Taxonomy" id="3028297"/>
    <lineage>
        <taxon>Archaea</taxon>
        <taxon>Methanobacteriati</taxon>
        <taxon>Methanobacteriota</taxon>
        <taxon>Stenosarchaea group</taxon>
        <taxon>Methanomicrobia</taxon>
        <taxon>Methanosarcinales</taxon>
        <taxon>Methanosarcinaceae</taxon>
        <taxon>Methanolapillus</taxon>
    </lineage>
</organism>